<gene>
    <name evidence="2" type="ORF">L2672_16570</name>
</gene>
<dbReference type="AlphaFoldDB" id="A0A9X1ZY59"/>
<keyword evidence="1" id="KW-0812">Transmembrane</keyword>
<protein>
    <submittedName>
        <fullName evidence="2">Uncharacterized protein</fullName>
    </submittedName>
</protein>
<feature type="transmembrane region" description="Helical" evidence="1">
    <location>
        <begin position="6"/>
        <end position="27"/>
    </location>
</feature>
<proteinExistence type="predicted"/>
<feature type="transmembrane region" description="Helical" evidence="1">
    <location>
        <begin position="39"/>
        <end position="56"/>
    </location>
</feature>
<comment type="caution">
    <text evidence="2">The sequence shown here is derived from an EMBL/GenBank/DDBJ whole genome shotgun (WGS) entry which is preliminary data.</text>
</comment>
<evidence type="ECO:0000313" key="3">
    <source>
        <dbReference type="Proteomes" id="UP001139333"/>
    </source>
</evidence>
<keyword evidence="3" id="KW-1185">Reference proteome</keyword>
<accession>A0A9X1ZY59</accession>
<evidence type="ECO:0000313" key="2">
    <source>
        <dbReference type="EMBL" id="MCL1144291.1"/>
    </source>
</evidence>
<dbReference type="RefSeq" id="WP_248996960.1">
    <property type="nucleotide sequence ID" value="NZ_JAKIKP010000018.1"/>
</dbReference>
<sequence>MNYMDITLALLLIGLFLLHIMFCYRALTTTAHISNIKRWFWGGVSLLMGPLGYYVYQNLLPLESLE</sequence>
<dbReference type="EMBL" id="JAKIKP010000018">
    <property type="protein sequence ID" value="MCL1144291.1"/>
    <property type="molecule type" value="Genomic_DNA"/>
</dbReference>
<keyword evidence="1" id="KW-0472">Membrane</keyword>
<organism evidence="2 3">
    <name type="scientific">Shewanella gaetbuli</name>
    <dbReference type="NCBI Taxonomy" id="220752"/>
    <lineage>
        <taxon>Bacteria</taxon>
        <taxon>Pseudomonadati</taxon>
        <taxon>Pseudomonadota</taxon>
        <taxon>Gammaproteobacteria</taxon>
        <taxon>Alteromonadales</taxon>
        <taxon>Shewanellaceae</taxon>
        <taxon>Shewanella</taxon>
    </lineage>
</organism>
<dbReference type="Proteomes" id="UP001139333">
    <property type="component" value="Unassembled WGS sequence"/>
</dbReference>
<evidence type="ECO:0000256" key="1">
    <source>
        <dbReference type="SAM" id="Phobius"/>
    </source>
</evidence>
<reference evidence="2" key="1">
    <citation type="submission" date="2022-01" db="EMBL/GenBank/DDBJ databases">
        <title>Whole genome-based taxonomy of the Shewanellaceae.</title>
        <authorList>
            <person name="Martin-Rodriguez A.J."/>
        </authorList>
    </citation>
    <scope>NUCLEOTIDE SEQUENCE</scope>
    <source>
        <strain evidence="2">DSM 16422</strain>
    </source>
</reference>
<keyword evidence="1" id="KW-1133">Transmembrane helix</keyword>
<name>A0A9X1ZY59_9GAMM</name>